<keyword evidence="3" id="KW-1185">Reference proteome</keyword>
<feature type="domain" description="HTH marR-type" evidence="1">
    <location>
        <begin position="24"/>
        <end position="68"/>
    </location>
</feature>
<accession>A0ABD5TYL9</accession>
<dbReference type="Gene3D" id="1.10.10.10">
    <property type="entry name" value="Winged helix-like DNA-binding domain superfamily/Winged helix DNA-binding domain"/>
    <property type="match status" value="1"/>
</dbReference>
<dbReference type="EMBL" id="JBHSXH010000015">
    <property type="protein sequence ID" value="MFC6825706.1"/>
    <property type="molecule type" value="Genomic_DNA"/>
</dbReference>
<comment type="caution">
    <text evidence="2">The sequence shown here is derived from an EMBL/GenBank/DDBJ whole genome shotgun (WGS) entry which is preliminary data.</text>
</comment>
<dbReference type="InterPro" id="IPR036388">
    <property type="entry name" value="WH-like_DNA-bd_sf"/>
</dbReference>
<evidence type="ECO:0000259" key="1">
    <source>
        <dbReference type="Pfam" id="PF12802"/>
    </source>
</evidence>
<dbReference type="RefSeq" id="WP_379696186.1">
    <property type="nucleotide sequence ID" value="NZ_JBHSXH010000015.1"/>
</dbReference>
<evidence type="ECO:0000313" key="3">
    <source>
        <dbReference type="Proteomes" id="UP001596408"/>
    </source>
</evidence>
<evidence type="ECO:0000313" key="2">
    <source>
        <dbReference type="EMBL" id="MFC6825706.1"/>
    </source>
</evidence>
<dbReference type="InterPro" id="IPR036390">
    <property type="entry name" value="WH_DNA-bd_sf"/>
</dbReference>
<name>A0ABD5TYL9_9EURY</name>
<protein>
    <submittedName>
        <fullName evidence="2">MarR family transcriptional regulator</fullName>
    </submittedName>
</protein>
<dbReference type="InterPro" id="IPR000835">
    <property type="entry name" value="HTH_MarR-typ"/>
</dbReference>
<dbReference type="Proteomes" id="UP001596408">
    <property type="component" value="Unassembled WGS sequence"/>
</dbReference>
<gene>
    <name evidence="2" type="ORF">ACFQEV_11990</name>
</gene>
<reference evidence="2 3" key="1">
    <citation type="journal article" date="2019" name="Int. J. Syst. Evol. Microbiol.">
        <title>The Global Catalogue of Microorganisms (GCM) 10K type strain sequencing project: providing services to taxonomists for standard genome sequencing and annotation.</title>
        <authorList>
            <consortium name="The Broad Institute Genomics Platform"/>
            <consortium name="The Broad Institute Genome Sequencing Center for Infectious Disease"/>
            <person name="Wu L."/>
            <person name="Ma J."/>
        </authorList>
    </citation>
    <scope>NUCLEOTIDE SEQUENCE [LARGE SCALE GENOMIC DNA]</scope>
    <source>
        <strain evidence="2 3">YIM 94188</strain>
    </source>
</reference>
<dbReference type="Pfam" id="PF12802">
    <property type="entry name" value="MarR_2"/>
    <property type="match status" value="1"/>
</dbReference>
<dbReference type="SUPFAM" id="SSF46785">
    <property type="entry name" value="Winged helix' DNA-binding domain"/>
    <property type="match status" value="1"/>
</dbReference>
<organism evidence="2 3">
    <name type="scientific">Halopelagius fulvigenes</name>
    <dbReference type="NCBI Taxonomy" id="1198324"/>
    <lineage>
        <taxon>Archaea</taxon>
        <taxon>Methanobacteriati</taxon>
        <taxon>Methanobacteriota</taxon>
        <taxon>Stenosarchaea group</taxon>
        <taxon>Halobacteria</taxon>
        <taxon>Halobacteriales</taxon>
        <taxon>Haloferacaceae</taxon>
    </lineage>
</organism>
<dbReference type="AlphaFoldDB" id="A0ABD5TYL9"/>
<proteinExistence type="predicted"/>
<sequence>MSESLPELPDDLRDASPATKHIYHTIAANGPLTTSELVEMLGYTGETVRVATRELVDRGHLERTHRHDDLRHCLFVTPK</sequence>
<dbReference type="GO" id="GO:0006355">
    <property type="term" value="P:regulation of DNA-templated transcription"/>
    <property type="evidence" value="ECO:0007669"/>
    <property type="project" value="UniProtKB-ARBA"/>
</dbReference>